<gene>
    <name evidence="14" type="ORF">SSX86_019554</name>
</gene>
<feature type="domain" description="EGF-like calcium-binding" evidence="13">
    <location>
        <begin position="1346"/>
        <end position="1388"/>
    </location>
</feature>
<feature type="compositionally biased region" description="Basic and acidic residues" evidence="11">
    <location>
        <begin position="485"/>
        <end position="498"/>
    </location>
</feature>
<dbReference type="GO" id="GO:0005509">
    <property type="term" value="F:calcium ion binding"/>
    <property type="evidence" value="ECO:0007669"/>
    <property type="project" value="InterPro"/>
</dbReference>
<evidence type="ECO:0000256" key="11">
    <source>
        <dbReference type="SAM" id="MobiDB-lite"/>
    </source>
</evidence>
<dbReference type="Gene3D" id="2.10.25.10">
    <property type="entry name" value="Laminin"/>
    <property type="match status" value="1"/>
</dbReference>
<keyword evidence="4" id="KW-0732">Signal</keyword>
<evidence type="ECO:0000256" key="8">
    <source>
        <dbReference type="ARBA" id="ARBA00023136"/>
    </source>
</evidence>
<dbReference type="InterPro" id="IPR043502">
    <property type="entry name" value="DNA/RNA_pol_sf"/>
</dbReference>
<dbReference type="InterPro" id="IPR056858">
    <property type="entry name" value="VSR_TRX"/>
</dbReference>
<dbReference type="InterPro" id="IPR013103">
    <property type="entry name" value="RVT_2"/>
</dbReference>
<proteinExistence type="predicted"/>
<dbReference type="Pfam" id="PF25011">
    <property type="entry name" value="VSR_TRX"/>
    <property type="match status" value="1"/>
</dbReference>
<evidence type="ECO:0000259" key="13">
    <source>
        <dbReference type="SMART" id="SM00179"/>
    </source>
</evidence>
<keyword evidence="6" id="KW-0064">Aspartyl protease</keyword>
<keyword evidence="6" id="KW-0645">Protease</keyword>
<dbReference type="EMBL" id="JBCNJP010000019">
    <property type="protein sequence ID" value="KAK9062368.1"/>
    <property type="molecule type" value="Genomic_DNA"/>
</dbReference>
<evidence type="ECO:0000313" key="15">
    <source>
        <dbReference type="Proteomes" id="UP001408789"/>
    </source>
</evidence>
<keyword evidence="5" id="KW-0677">Repeat</keyword>
<keyword evidence="8 12" id="KW-0472">Membrane</keyword>
<dbReference type="InterPro" id="IPR018097">
    <property type="entry name" value="EGF_Ca-bd_CS"/>
</dbReference>
<dbReference type="InterPro" id="IPR029472">
    <property type="entry name" value="Copia-like_N"/>
</dbReference>
<dbReference type="InterPro" id="IPR054722">
    <property type="entry name" value="PolX-like_BBD"/>
</dbReference>
<dbReference type="CDD" id="cd00054">
    <property type="entry name" value="EGF_CA"/>
    <property type="match status" value="1"/>
</dbReference>
<sequence>MGDATVITEISKLDASNPLYLYASDSSNLTIVSIKLKGSENYTVWSNSMKLALQVKNKMGFIDGSCKRSEDNDVLAKQWDRCNSVVITWILNSVSEELYMGQVYSKLASEVWQDLKETYDKIDGSVIFNLYQKINSLNQNHATVADYYHKLNIMWKQFDQMVQLPSCTCQASKEFNDLNHLIKLMQFLMGLDDEEESHRNSKISSKNQGQNFGFVAKTNQNFDNKKKFNKGPNPNLKCTHCNKIGHTVDKCFEIVGYPPSYKSRGGSSSGNKNANFNSFVNSKYDEDPSSSSTTPMLTSEQVSKLLGLLNEKSGESSKSNNMGGNLFCANVFSKRIFGFSSNISESNGYNWVVDSGANQHMVMSENGIFNKIDVSEFNIKIKHPNGTNATVTKIGNFKLSEKVILYDVFVVPEYHVNLMSVYKLARDNKLKVTFDEKNCYIQDSRTKSTLVTGSQVDGLYFCGNASEPLTMCFNSYYSENLWHSSYEDDKRPDDDGRVTSDCTGSDQHPSAIDRTEGNSTEQQPNSSSQNAEGIDTSSTPNEEVTPSEGGVNPPITRRSTRNTSVPKKLQDYVVEGKVKYGLERVVNYSRLSTENRCFMSALNKSVEPETYSEASMDPNWVRAMNEEMEALFRNNTWTLVELPPGRKPIGCKWVYKIKYRSTGEIERYKARLVAKGYSQKEGVDFDETFSPVAKMVTIRCVISIAVQRDWPLFQLDINNAFLYGELNEDVYMCPPEGYYSKNETKVCKLVKSLYGLKQAPRMWNEKLVSVLNELGFEQSKCDYSLFIKSSKESFLALLVYVDDIILTGNNLNELNKIKSLLQSKFMIKDLGELKYFLGIEVIKSDAGICLSQRKYCIELLAEYGLTGCKPVATPIELNYSLVKSCKNSQPLFNITGYQRLIGKLIYLSHTRPDISYTVQYLSQFMHSPSKCHLQIALRLLRYLKNAPGKGIFFSKGTHFDLITYADSDWGKCLETRRSVTGFCVFLGNCLISWKSKKQGTVSRSSAEAEYRAMCDATCEALWLVNILKELKVEIKLPNFIKNFKGHAQILEKGGYTMFTPHYITWYCPKPFVYSDQCKSQCINHGRYCAPDPEHDFGEGYSGKDVVLENLRQLCVHRVANETNRSWVWWDYVTDFHIRCSMKKHRYTIECAEDVIKSLGLPSEKIKKCMGDPEADDDNEVLKLQQDSQVGRRTRGHVTILPTLVVNDVQYRGKLERTAVLRAIYVISEVDMNSFLFLYIIYVIDLETNECLERNGGCWVDSQNGISACKDTFRGRVCECPSVNGVQYQGDGYTFCKAVGPGRCTVNNGGCWSDTRDGKKFSACSVNNVTGCSCPQGFRGDGHTCTDIDECQERLACQCDGCTCKDTYGGYECKCKGDKLYIANQDTCIERKASKYAWFISLLVLGVVVSAGLAGYIFYRYRLRSYMDTEIMAIMSQYMPLDNQHQSRVVTHENEPLHQTSTA</sequence>
<dbReference type="InterPro" id="IPR026823">
    <property type="entry name" value="cEGF"/>
</dbReference>
<dbReference type="Pfam" id="PF22936">
    <property type="entry name" value="Pol_BBD"/>
    <property type="match status" value="1"/>
</dbReference>
<evidence type="ECO:0000256" key="1">
    <source>
        <dbReference type="ARBA" id="ARBA00004308"/>
    </source>
</evidence>
<keyword evidence="6" id="KW-0378">Hydrolase</keyword>
<dbReference type="SUPFAM" id="SSF56672">
    <property type="entry name" value="DNA/RNA polymerases"/>
    <property type="match status" value="1"/>
</dbReference>
<dbReference type="Pfam" id="PF07727">
    <property type="entry name" value="RVT_2"/>
    <property type="match status" value="1"/>
</dbReference>
<keyword evidence="3 12" id="KW-0812">Transmembrane</keyword>
<comment type="caution">
    <text evidence="14">The sequence shown here is derived from an EMBL/GenBank/DDBJ whole genome shotgun (WGS) entry which is preliminary data.</text>
</comment>
<evidence type="ECO:0000256" key="9">
    <source>
        <dbReference type="ARBA" id="ARBA00023157"/>
    </source>
</evidence>
<protein>
    <recommendedName>
        <fullName evidence="13">EGF-like calcium-binding domain-containing protein</fullName>
    </recommendedName>
</protein>
<dbReference type="SMART" id="SM00179">
    <property type="entry name" value="EGF_CA"/>
    <property type="match status" value="1"/>
</dbReference>
<dbReference type="Pfam" id="PF14244">
    <property type="entry name" value="Retrotran_gag_3"/>
    <property type="match status" value="1"/>
</dbReference>
<evidence type="ECO:0000256" key="3">
    <source>
        <dbReference type="ARBA" id="ARBA00022692"/>
    </source>
</evidence>
<keyword evidence="15" id="KW-1185">Reference proteome</keyword>
<dbReference type="InterPro" id="IPR001881">
    <property type="entry name" value="EGF-like_Ca-bd_dom"/>
</dbReference>
<evidence type="ECO:0000256" key="5">
    <source>
        <dbReference type="ARBA" id="ARBA00022737"/>
    </source>
</evidence>
<evidence type="ECO:0000256" key="10">
    <source>
        <dbReference type="ARBA" id="ARBA00023180"/>
    </source>
</evidence>
<dbReference type="Pfam" id="PF12662">
    <property type="entry name" value="cEGF"/>
    <property type="match status" value="1"/>
</dbReference>
<feature type="region of interest" description="Disordered" evidence="11">
    <location>
        <begin position="485"/>
        <end position="568"/>
    </location>
</feature>
<evidence type="ECO:0000256" key="2">
    <source>
        <dbReference type="ARBA" id="ARBA00022536"/>
    </source>
</evidence>
<evidence type="ECO:0000313" key="14">
    <source>
        <dbReference type="EMBL" id="KAK9062368.1"/>
    </source>
</evidence>
<organism evidence="14 15">
    <name type="scientific">Deinandra increscens subsp. villosa</name>
    <dbReference type="NCBI Taxonomy" id="3103831"/>
    <lineage>
        <taxon>Eukaryota</taxon>
        <taxon>Viridiplantae</taxon>
        <taxon>Streptophyta</taxon>
        <taxon>Embryophyta</taxon>
        <taxon>Tracheophyta</taxon>
        <taxon>Spermatophyta</taxon>
        <taxon>Magnoliopsida</taxon>
        <taxon>eudicotyledons</taxon>
        <taxon>Gunneridae</taxon>
        <taxon>Pentapetalae</taxon>
        <taxon>asterids</taxon>
        <taxon>campanulids</taxon>
        <taxon>Asterales</taxon>
        <taxon>Asteraceae</taxon>
        <taxon>Asteroideae</taxon>
        <taxon>Heliantheae alliance</taxon>
        <taxon>Madieae</taxon>
        <taxon>Madiinae</taxon>
        <taxon>Deinandra</taxon>
    </lineage>
</organism>
<evidence type="ECO:0000256" key="6">
    <source>
        <dbReference type="ARBA" id="ARBA00022750"/>
    </source>
</evidence>
<dbReference type="PANTHER" id="PTHR22702">
    <property type="entry name" value="PROTEASE-ASSOCIATED DOMAIN-CONTAINING PROTEIN"/>
    <property type="match status" value="1"/>
</dbReference>
<keyword evidence="9" id="KW-1015">Disulfide bond</keyword>
<keyword evidence="7 12" id="KW-1133">Transmembrane helix</keyword>
<dbReference type="CDD" id="cd09272">
    <property type="entry name" value="RNase_HI_RT_Ty1"/>
    <property type="match status" value="1"/>
</dbReference>
<keyword evidence="10" id="KW-0325">Glycoprotein</keyword>
<dbReference type="Proteomes" id="UP001408789">
    <property type="component" value="Unassembled WGS sequence"/>
</dbReference>
<comment type="subcellular location">
    <subcellularLocation>
        <location evidence="1">Endomembrane system</location>
    </subcellularLocation>
</comment>
<dbReference type="GO" id="GO:0012505">
    <property type="term" value="C:endomembrane system"/>
    <property type="evidence" value="ECO:0007669"/>
    <property type="project" value="UniProtKB-SubCell"/>
</dbReference>
<name>A0AAP0GT50_9ASTR</name>
<evidence type="ECO:0000256" key="12">
    <source>
        <dbReference type="SAM" id="Phobius"/>
    </source>
</evidence>
<feature type="compositionally biased region" description="Polar residues" evidence="11">
    <location>
        <begin position="517"/>
        <end position="544"/>
    </location>
</feature>
<reference evidence="14 15" key="1">
    <citation type="submission" date="2024-04" db="EMBL/GenBank/DDBJ databases">
        <title>The reference genome of an endangered Asteraceae, Deinandra increscens subsp. villosa, native to the Central Coast of California.</title>
        <authorList>
            <person name="Guilliams M."/>
            <person name="Hasenstab-Lehman K."/>
            <person name="Meyer R."/>
            <person name="Mcevoy S."/>
        </authorList>
    </citation>
    <scope>NUCLEOTIDE SEQUENCE [LARGE SCALE GENOMIC DNA]</scope>
    <source>
        <tissue evidence="14">Leaf</tissue>
    </source>
</reference>
<feature type="transmembrane region" description="Helical" evidence="12">
    <location>
        <begin position="1395"/>
        <end position="1418"/>
    </location>
</feature>
<dbReference type="PROSITE" id="PS01187">
    <property type="entry name" value="EGF_CA"/>
    <property type="match status" value="1"/>
</dbReference>
<dbReference type="PANTHER" id="PTHR22702:SF4">
    <property type="entry name" value="VACUOLAR-SORTING RECEPTOR 6-LIKE"/>
    <property type="match status" value="1"/>
</dbReference>
<evidence type="ECO:0000256" key="4">
    <source>
        <dbReference type="ARBA" id="ARBA00022729"/>
    </source>
</evidence>
<dbReference type="GO" id="GO:0004190">
    <property type="term" value="F:aspartic-type endopeptidase activity"/>
    <property type="evidence" value="ECO:0007669"/>
    <property type="project" value="UniProtKB-KW"/>
</dbReference>
<keyword evidence="2" id="KW-0245">EGF-like domain</keyword>
<accession>A0AAP0GT50</accession>
<evidence type="ECO:0000256" key="7">
    <source>
        <dbReference type="ARBA" id="ARBA00022989"/>
    </source>
</evidence>